<feature type="compositionally biased region" description="Acidic residues" evidence="2">
    <location>
        <begin position="84"/>
        <end position="96"/>
    </location>
</feature>
<evidence type="ECO:0000256" key="1">
    <source>
        <dbReference type="PROSITE-ProRule" id="PRU00042"/>
    </source>
</evidence>
<dbReference type="WBParaSite" id="PSAMB.scaffold9985size4458.g32931.t1">
    <property type="protein sequence ID" value="PSAMB.scaffold9985size4458.g32931.t1"/>
    <property type="gene ID" value="PSAMB.scaffold9985size4458.g32931"/>
</dbReference>
<evidence type="ECO:0000313" key="5">
    <source>
        <dbReference type="WBParaSite" id="PSAMB.scaffold9985size4458.g32931.t1"/>
    </source>
</evidence>
<keyword evidence="1" id="KW-0479">Metal-binding</keyword>
<evidence type="ECO:0000313" key="4">
    <source>
        <dbReference type="Proteomes" id="UP000887566"/>
    </source>
</evidence>
<dbReference type="PROSITE" id="PS50157">
    <property type="entry name" value="ZINC_FINGER_C2H2_2"/>
    <property type="match status" value="1"/>
</dbReference>
<name>A0A914XSK1_9BILA</name>
<reference evidence="5" key="1">
    <citation type="submission" date="2022-11" db="UniProtKB">
        <authorList>
            <consortium name="WormBaseParasite"/>
        </authorList>
    </citation>
    <scope>IDENTIFICATION</scope>
</reference>
<keyword evidence="1" id="KW-0863">Zinc-finger</keyword>
<feature type="region of interest" description="Disordered" evidence="2">
    <location>
        <begin position="79"/>
        <end position="109"/>
    </location>
</feature>
<keyword evidence="4" id="KW-1185">Reference proteome</keyword>
<sequence length="210" mass="23510">MVHMESHWREHHPDIAISQDTPPVLDLSDNLRHPFEQMNLICFPPIILQHSIPSPQSECTATCSPQRAIGSLIAGDSRQRLVTEDEEAIPIEEDESNAASPPMSTDDRPSFYSRATVSRTCRECQVDHFDAAEHCATRHARSFPFRCGDDQCGESFSSIIRFIKHAAVLHGKQPNNSSTVSLIVNKTRLKTLEASIVHCFGHLELDDIDL</sequence>
<dbReference type="PROSITE" id="PS00028">
    <property type="entry name" value="ZINC_FINGER_C2H2_1"/>
    <property type="match status" value="1"/>
</dbReference>
<feature type="domain" description="C2H2-type" evidence="3">
    <location>
        <begin position="145"/>
        <end position="174"/>
    </location>
</feature>
<proteinExistence type="predicted"/>
<accession>A0A914XSK1</accession>
<dbReference type="InterPro" id="IPR013087">
    <property type="entry name" value="Znf_C2H2_type"/>
</dbReference>
<evidence type="ECO:0000259" key="3">
    <source>
        <dbReference type="PROSITE" id="PS50157"/>
    </source>
</evidence>
<dbReference type="GO" id="GO:0008270">
    <property type="term" value="F:zinc ion binding"/>
    <property type="evidence" value="ECO:0007669"/>
    <property type="project" value="UniProtKB-KW"/>
</dbReference>
<organism evidence="4 5">
    <name type="scientific">Plectus sambesii</name>
    <dbReference type="NCBI Taxonomy" id="2011161"/>
    <lineage>
        <taxon>Eukaryota</taxon>
        <taxon>Metazoa</taxon>
        <taxon>Ecdysozoa</taxon>
        <taxon>Nematoda</taxon>
        <taxon>Chromadorea</taxon>
        <taxon>Plectida</taxon>
        <taxon>Plectina</taxon>
        <taxon>Plectoidea</taxon>
        <taxon>Plectidae</taxon>
        <taxon>Plectus</taxon>
    </lineage>
</organism>
<dbReference type="Proteomes" id="UP000887566">
    <property type="component" value="Unplaced"/>
</dbReference>
<protein>
    <submittedName>
        <fullName evidence="5">C2H2-type domain-containing protein</fullName>
    </submittedName>
</protein>
<evidence type="ECO:0000256" key="2">
    <source>
        <dbReference type="SAM" id="MobiDB-lite"/>
    </source>
</evidence>
<dbReference type="AlphaFoldDB" id="A0A914XSK1"/>
<keyword evidence="1" id="KW-0862">Zinc</keyword>